<dbReference type="RefSeq" id="WP_101830534.1">
    <property type="nucleotide sequence ID" value="NZ_FZMO01000050.1"/>
</dbReference>
<name>A0A2I2KLI6_9ACTN</name>
<evidence type="ECO:0000256" key="1">
    <source>
        <dbReference type="SAM" id="MobiDB-lite"/>
    </source>
</evidence>
<dbReference type="AlphaFoldDB" id="A0A2I2KLI6"/>
<evidence type="ECO:0000313" key="3">
    <source>
        <dbReference type="Proteomes" id="UP000234331"/>
    </source>
</evidence>
<keyword evidence="3" id="KW-1185">Reference proteome</keyword>
<feature type="region of interest" description="Disordered" evidence="1">
    <location>
        <begin position="1"/>
        <end position="140"/>
    </location>
</feature>
<dbReference type="Proteomes" id="UP000234331">
    <property type="component" value="Unassembled WGS sequence"/>
</dbReference>
<protein>
    <submittedName>
        <fullName evidence="2">Uncharacterized protein</fullName>
    </submittedName>
</protein>
<feature type="compositionally biased region" description="Basic and acidic residues" evidence="1">
    <location>
        <begin position="1"/>
        <end position="10"/>
    </location>
</feature>
<feature type="compositionally biased region" description="Basic and acidic residues" evidence="1">
    <location>
        <begin position="104"/>
        <end position="116"/>
    </location>
</feature>
<accession>A0A2I2KLI6</accession>
<proteinExistence type="predicted"/>
<organism evidence="2 3">
    <name type="scientific">Frankia canadensis</name>
    <dbReference type="NCBI Taxonomy" id="1836972"/>
    <lineage>
        <taxon>Bacteria</taxon>
        <taxon>Bacillati</taxon>
        <taxon>Actinomycetota</taxon>
        <taxon>Actinomycetes</taxon>
        <taxon>Frankiales</taxon>
        <taxon>Frankiaceae</taxon>
        <taxon>Frankia</taxon>
    </lineage>
</organism>
<dbReference type="OrthoDB" id="3314917at2"/>
<evidence type="ECO:0000313" key="2">
    <source>
        <dbReference type="EMBL" id="SNQ46529.1"/>
    </source>
</evidence>
<sequence>MSIERPHADIESPPDAPRPARAPDGPTQAELKAQLLDRAAATRTASDRSPEPEARPGERPADDRPSRATDRPTLNPDRSPTALERDRPSERRPAPDADPPLTPLERKLALLDRRDQTAATPEGTEHPYEETPPEGVDAAARARGDGDRLGWRLNRIWKDSQPTTDGRAFYEKNDDKMWWYAHTAEPSPGRYTADLHGSPQGFRVGHHNLDATHLAALIRKDDTWQGRPVRLMSCETGQGDDPIAQKLADELGVSVTAPTELAFSGSDGRVYTTSEYEDEHGNLVQTIPYDGVWLEFEPRQEEDKRGRD</sequence>
<reference evidence="2 3" key="1">
    <citation type="submission" date="2017-06" db="EMBL/GenBank/DDBJ databases">
        <authorList>
            <person name="Kim H.J."/>
            <person name="Triplett B.A."/>
        </authorList>
    </citation>
    <scope>NUCLEOTIDE SEQUENCE [LARGE SCALE GENOMIC DNA]</scope>
    <source>
        <strain evidence="2">FRACA_ARgP5</strain>
    </source>
</reference>
<dbReference type="EMBL" id="FZMO01000050">
    <property type="protein sequence ID" value="SNQ46529.1"/>
    <property type="molecule type" value="Genomic_DNA"/>
</dbReference>
<feature type="compositionally biased region" description="Basic and acidic residues" evidence="1">
    <location>
        <begin position="45"/>
        <end position="70"/>
    </location>
</feature>
<feature type="compositionally biased region" description="Basic and acidic residues" evidence="1">
    <location>
        <begin position="83"/>
        <end position="95"/>
    </location>
</feature>
<gene>
    <name evidence="2" type="ORF">FRACA_1430010</name>
</gene>